<dbReference type="AlphaFoldDB" id="A0A844H569"/>
<sequence length="339" mass="37282">MRSGLVIGAKIGNGHFGDVHLATDQVHGQVAVKIIAQGGTSQADWDLEKADFLKEAQNLAKATHRNIVQVHHLVENDTGDALHICMEYCSGGSLQSKFEAGPMTVKSVRDVGNGVLLGLDCLHARGMLHRDLKPGNILLDGTGRAKIADFGLVTDRLLLGYGSAAGYSDHLAYEVWHHQPTSTKTDMWAFGMTLYRLLHGKQWYEESPAPRFTISSGGFADSLKWLPHIPKQWRRVLRAMMADDPSRRLGTVGEAQKAFSRLPIDPAWSCTVTAAEVAWTREAKGRRHLVRWQRHSPRKHEWSAWTEPLGAGIKRTVAGSNGVIGSGEAVKQLEAFFAV</sequence>
<evidence type="ECO:0000256" key="2">
    <source>
        <dbReference type="ARBA" id="ARBA00022527"/>
    </source>
</evidence>
<keyword evidence="6 9" id="KW-0067">ATP-binding</keyword>
<organism evidence="11 12">
    <name type="scientific">Paracoccus limosus</name>
    <dbReference type="NCBI Taxonomy" id="913252"/>
    <lineage>
        <taxon>Bacteria</taxon>
        <taxon>Pseudomonadati</taxon>
        <taxon>Pseudomonadota</taxon>
        <taxon>Alphaproteobacteria</taxon>
        <taxon>Rhodobacterales</taxon>
        <taxon>Paracoccaceae</taxon>
        <taxon>Paracoccus</taxon>
    </lineage>
</organism>
<keyword evidence="2" id="KW-0723">Serine/threonine-protein kinase</keyword>
<dbReference type="PROSITE" id="PS50011">
    <property type="entry name" value="PROTEIN_KINASE_DOM"/>
    <property type="match status" value="1"/>
</dbReference>
<dbReference type="OrthoDB" id="9801841at2"/>
<feature type="domain" description="Protein kinase" evidence="10">
    <location>
        <begin position="5"/>
        <end position="260"/>
    </location>
</feature>
<reference evidence="11 12" key="1">
    <citation type="submission" date="2019-11" db="EMBL/GenBank/DDBJ databases">
        <authorList>
            <person name="Dong K."/>
        </authorList>
    </citation>
    <scope>NUCLEOTIDE SEQUENCE [LARGE SCALE GENOMIC DNA]</scope>
    <source>
        <strain evidence="11 12">JCM 17370</strain>
    </source>
</reference>
<dbReference type="PROSITE" id="PS00107">
    <property type="entry name" value="PROTEIN_KINASE_ATP"/>
    <property type="match status" value="1"/>
</dbReference>
<comment type="caution">
    <text evidence="11">The sequence shown here is derived from an EMBL/GenBank/DDBJ whole genome shotgun (WGS) entry which is preliminary data.</text>
</comment>
<keyword evidence="5 11" id="KW-0418">Kinase</keyword>
<keyword evidence="3" id="KW-0808">Transferase</keyword>
<dbReference type="GO" id="GO:0005524">
    <property type="term" value="F:ATP binding"/>
    <property type="evidence" value="ECO:0007669"/>
    <property type="project" value="UniProtKB-UniRule"/>
</dbReference>
<dbReference type="EMBL" id="WMIF01000027">
    <property type="protein sequence ID" value="MTH36026.1"/>
    <property type="molecule type" value="Genomic_DNA"/>
</dbReference>
<evidence type="ECO:0000256" key="1">
    <source>
        <dbReference type="ARBA" id="ARBA00012513"/>
    </source>
</evidence>
<dbReference type="CDD" id="cd14014">
    <property type="entry name" value="STKc_PknB_like"/>
    <property type="match status" value="1"/>
</dbReference>
<dbReference type="InterPro" id="IPR011009">
    <property type="entry name" value="Kinase-like_dom_sf"/>
</dbReference>
<dbReference type="PANTHER" id="PTHR24361:SF433">
    <property type="entry name" value="PROTEIN KINASE DOMAIN-CONTAINING PROTEIN"/>
    <property type="match status" value="1"/>
</dbReference>
<dbReference type="PROSITE" id="PS00108">
    <property type="entry name" value="PROTEIN_KINASE_ST"/>
    <property type="match status" value="1"/>
</dbReference>
<keyword evidence="4 9" id="KW-0547">Nucleotide-binding</keyword>
<dbReference type="Pfam" id="PF00069">
    <property type="entry name" value="Pkinase"/>
    <property type="match status" value="1"/>
</dbReference>
<feature type="binding site" evidence="9">
    <location>
        <position position="33"/>
    </location>
    <ligand>
        <name>ATP</name>
        <dbReference type="ChEBI" id="CHEBI:30616"/>
    </ligand>
</feature>
<dbReference type="SUPFAM" id="SSF56112">
    <property type="entry name" value="Protein kinase-like (PK-like)"/>
    <property type="match status" value="1"/>
</dbReference>
<gene>
    <name evidence="11" type="ORF">GL279_15600</name>
</gene>
<dbReference type="Proteomes" id="UP000442533">
    <property type="component" value="Unassembled WGS sequence"/>
</dbReference>
<accession>A0A844H569</accession>
<dbReference type="InterPro" id="IPR017441">
    <property type="entry name" value="Protein_kinase_ATP_BS"/>
</dbReference>
<dbReference type="GO" id="GO:0004674">
    <property type="term" value="F:protein serine/threonine kinase activity"/>
    <property type="evidence" value="ECO:0007669"/>
    <property type="project" value="UniProtKB-KW"/>
</dbReference>
<dbReference type="InterPro" id="IPR000719">
    <property type="entry name" value="Prot_kinase_dom"/>
</dbReference>
<evidence type="ECO:0000256" key="7">
    <source>
        <dbReference type="ARBA" id="ARBA00047899"/>
    </source>
</evidence>
<evidence type="ECO:0000256" key="6">
    <source>
        <dbReference type="ARBA" id="ARBA00022840"/>
    </source>
</evidence>
<evidence type="ECO:0000256" key="4">
    <source>
        <dbReference type="ARBA" id="ARBA00022741"/>
    </source>
</evidence>
<evidence type="ECO:0000256" key="9">
    <source>
        <dbReference type="PROSITE-ProRule" id="PRU10141"/>
    </source>
</evidence>
<evidence type="ECO:0000256" key="5">
    <source>
        <dbReference type="ARBA" id="ARBA00022777"/>
    </source>
</evidence>
<dbReference type="PANTHER" id="PTHR24361">
    <property type="entry name" value="MITOGEN-ACTIVATED KINASE KINASE KINASE"/>
    <property type="match status" value="1"/>
</dbReference>
<evidence type="ECO:0000313" key="12">
    <source>
        <dbReference type="Proteomes" id="UP000442533"/>
    </source>
</evidence>
<dbReference type="GO" id="GO:0005737">
    <property type="term" value="C:cytoplasm"/>
    <property type="evidence" value="ECO:0007669"/>
    <property type="project" value="TreeGrafter"/>
</dbReference>
<evidence type="ECO:0000256" key="3">
    <source>
        <dbReference type="ARBA" id="ARBA00022679"/>
    </source>
</evidence>
<dbReference type="Gene3D" id="1.10.510.10">
    <property type="entry name" value="Transferase(Phosphotransferase) domain 1"/>
    <property type="match status" value="1"/>
</dbReference>
<proteinExistence type="predicted"/>
<evidence type="ECO:0000256" key="8">
    <source>
        <dbReference type="ARBA" id="ARBA00048679"/>
    </source>
</evidence>
<dbReference type="SMART" id="SM00220">
    <property type="entry name" value="S_TKc"/>
    <property type="match status" value="1"/>
</dbReference>
<keyword evidence="12" id="KW-1185">Reference proteome</keyword>
<dbReference type="EC" id="2.7.11.1" evidence="1"/>
<evidence type="ECO:0000259" key="10">
    <source>
        <dbReference type="PROSITE" id="PS50011"/>
    </source>
</evidence>
<protein>
    <recommendedName>
        <fullName evidence="1">non-specific serine/threonine protein kinase</fullName>
        <ecNumber evidence="1">2.7.11.1</ecNumber>
    </recommendedName>
</protein>
<evidence type="ECO:0000313" key="11">
    <source>
        <dbReference type="EMBL" id="MTH36026.1"/>
    </source>
</evidence>
<comment type="catalytic activity">
    <reaction evidence="8">
        <text>L-seryl-[protein] + ATP = O-phospho-L-seryl-[protein] + ADP + H(+)</text>
        <dbReference type="Rhea" id="RHEA:17989"/>
        <dbReference type="Rhea" id="RHEA-COMP:9863"/>
        <dbReference type="Rhea" id="RHEA-COMP:11604"/>
        <dbReference type="ChEBI" id="CHEBI:15378"/>
        <dbReference type="ChEBI" id="CHEBI:29999"/>
        <dbReference type="ChEBI" id="CHEBI:30616"/>
        <dbReference type="ChEBI" id="CHEBI:83421"/>
        <dbReference type="ChEBI" id="CHEBI:456216"/>
        <dbReference type="EC" id="2.7.11.1"/>
    </reaction>
</comment>
<dbReference type="InterPro" id="IPR053235">
    <property type="entry name" value="Ser_Thr_kinase"/>
</dbReference>
<dbReference type="RefSeq" id="WP_155065537.1">
    <property type="nucleotide sequence ID" value="NZ_WMIF01000027.1"/>
</dbReference>
<comment type="catalytic activity">
    <reaction evidence="7">
        <text>L-threonyl-[protein] + ATP = O-phospho-L-threonyl-[protein] + ADP + H(+)</text>
        <dbReference type="Rhea" id="RHEA:46608"/>
        <dbReference type="Rhea" id="RHEA-COMP:11060"/>
        <dbReference type="Rhea" id="RHEA-COMP:11605"/>
        <dbReference type="ChEBI" id="CHEBI:15378"/>
        <dbReference type="ChEBI" id="CHEBI:30013"/>
        <dbReference type="ChEBI" id="CHEBI:30616"/>
        <dbReference type="ChEBI" id="CHEBI:61977"/>
        <dbReference type="ChEBI" id="CHEBI:456216"/>
        <dbReference type="EC" id="2.7.11.1"/>
    </reaction>
</comment>
<name>A0A844H569_9RHOB</name>
<dbReference type="InterPro" id="IPR008271">
    <property type="entry name" value="Ser/Thr_kinase_AS"/>
</dbReference>